<organism evidence="1 2">
    <name type="scientific">Paramicrobacterium humi</name>
    <dbReference type="NCBI Taxonomy" id="640635"/>
    <lineage>
        <taxon>Bacteria</taxon>
        <taxon>Bacillati</taxon>
        <taxon>Actinomycetota</taxon>
        <taxon>Actinomycetes</taxon>
        <taxon>Micrococcales</taxon>
        <taxon>Microbacteriaceae</taxon>
        <taxon>Paramicrobacterium</taxon>
    </lineage>
</organism>
<gene>
    <name evidence="1" type="ORF">SAMN04489806_1677</name>
</gene>
<dbReference type="AlphaFoldDB" id="A0A1H4LWU6"/>
<protein>
    <submittedName>
        <fullName evidence="1">Uncharacterized protein</fullName>
    </submittedName>
</protein>
<reference evidence="1 2" key="1">
    <citation type="submission" date="2016-10" db="EMBL/GenBank/DDBJ databases">
        <authorList>
            <person name="de Groot N.N."/>
        </authorList>
    </citation>
    <scope>NUCLEOTIDE SEQUENCE [LARGE SCALE GENOMIC DNA]</scope>
    <source>
        <strain evidence="1 2">DSM 21799</strain>
    </source>
</reference>
<sequence>MRREPLIDDGDGDEEVVTELTLNDRGVWRVWTHGSSHILNLDEATVTRVPGKGRSRSINDITRPLRSLDACRVGERGRWSMSSDDVMVDFYWHVSSTIRKIEREAPHGPSAEHG</sequence>
<name>A0A1H4LWU6_9MICO</name>
<dbReference type="STRING" id="640635.SAMN04489806_1677"/>
<accession>A0A1H4LWU6</accession>
<keyword evidence="2" id="KW-1185">Reference proteome</keyword>
<dbReference type="Proteomes" id="UP000199183">
    <property type="component" value="Unassembled WGS sequence"/>
</dbReference>
<evidence type="ECO:0000313" key="2">
    <source>
        <dbReference type="Proteomes" id="UP000199183"/>
    </source>
</evidence>
<evidence type="ECO:0000313" key="1">
    <source>
        <dbReference type="EMBL" id="SEB74994.1"/>
    </source>
</evidence>
<proteinExistence type="predicted"/>
<dbReference type="EMBL" id="FNRY01000001">
    <property type="protein sequence ID" value="SEB74994.1"/>
    <property type="molecule type" value="Genomic_DNA"/>
</dbReference>